<dbReference type="GO" id="GO:0045259">
    <property type="term" value="C:proton-transporting ATP synthase complex"/>
    <property type="evidence" value="ECO:0007669"/>
    <property type="project" value="UniProtKB-KW"/>
</dbReference>
<keyword evidence="5" id="KW-0406">Ion transport</keyword>
<dbReference type="SUPFAM" id="SSF52943">
    <property type="entry name" value="ATP synthase (F1-ATPase), gamma subunit"/>
    <property type="match status" value="1"/>
</dbReference>
<protein>
    <submittedName>
        <fullName evidence="9">Uncharacterized protein</fullName>
    </submittedName>
</protein>
<dbReference type="Gene3D" id="3.40.1380.10">
    <property type="match status" value="1"/>
</dbReference>
<evidence type="ECO:0000256" key="6">
    <source>
        <dbReference type="ARBA" id="ARBA00023136"/>
    </source>
</evidence>
<evidence type="ECO:0000256" key="4">
    <source>
        <dbReference type="ARBA" id="ARBA00022781"/>
    </source>
</evidence>
<evidence type="ECO:0000256" key="2">
    <source>
        <dbReference type="ARBA" id="ARBA00007681"/>
    </source>
</evidence>
<gene>
    <name evidence="9" type="ORF">S01H1_69018</name>
</gene>
<dbReference type="AlphaFoldDB" id="X0X0C7"/>
<keyword evidence="8" id="KW-0066">ATP synthesis</keyword>
<name>X0X0C7_9ZZZZ</name>
<comment type="similarity">
    <text evidence="2">Belongs to the ATPase gamma chain family.</text>
</comment>
<keyword evidence="3" id="KW-0813">Transport</keyword>
<dbReference type="InterPro" id="IPR035968">
    <property type="entry name" value="ATP_synth_F1_ATPase_gsu"/>
</dbReference>
<evidence type="ECO:0000256" key="1">
    <source>
        <dbReference type="ARBA" id="ARBA00004170"/>
    </source>
</evidence>
<keyword evidence="4" id="KW-0375">Hydrogen ion transport</keyword>
<dbReference type="InterPro" id="IPR000131">
    <property type="entry name" value="ATP_synth_F1_gsu"/>
</dbReference>
<accession>X0X0C7</accession>
<evidence type="ECO:0000256" key="3">
    <source>
        <dbReference type="ARBA" id="ARBA00022448"/>
    </source>
</evidence>
<reference evidence="9" key="1">
    <citation type="journal article" date="2014" name="Front. Microbiol.">
        <title>High frequency of phylogenetically diverse reductive dehalogenase-homologous genes in deep subseafloor sedimentary metagenomes.</title>
        <authorList>
            <person name="Kawai M."/>
            <person name="Futagami T."/>
            <person name="Toyoda A."/>
            <person name="Takaki Y."/>
            <person name="Nishi S."/>
            <person name="Hori S."/>
            <person name="Arai W."/>
            <person name="Tsubouchi T."/>
            <person name="Morono Y."/>
            <person name="Uchiyama I."/>
            <person name="Ito T."/>
            <person name="Fujiyama A."/>
            <person name="Inagaki F."/>
            <person name="Takami H."/>
        </authorList>
    </citation>
    <scope>NUCLEOTIDE SEQUENCE</scope>
    <source>
        <strain evidence="9">Expedition CK06-06</strain>
    </source>
</reference>
<feature type="non-terminal residue" evidence="9">
    <location>
        <position position="136"/>
    </location>
</feature>
<dbReference type="EMBL" id="BARS01045796">
    <property type="protein sequence ID" value="GAG36649.1"/>
    <property type="molecule type" value="Genomic_DNA"/>
</dbReference>
<evidence type="ECO:0000256" key="5">
    <source>
        <dbReference type="ARBA" id="ARBA00023065"/>
    </source>
</evidence>
<evidence type="ECO:0000256" key="8">
    <source>
        <dbReference type="ARBA" id="ARBA00023310"/>
    </source>
</evidence>
<organism evidence="9">
    <name type="scientific">marine sediment metagenome</name>
    <dbReference type="NCBI Taxonomy" id="412755"/>
    <lineage>
        <taxon>unclassified sequences</taxon>
        <taxon>metagenomes</taxon>
        <taxon>ecological metagenomes</taxon>
    </lineage>
</organism>
<keyword evidence="6" id="KW-0472">Membrane</keyword>
<sequence>METVSAVRYRKYYKKWLDSIDFYDSLAQLAYLVVTAEETIDHPLMYGNDSKCNAILAIGTDRGLCGGYNSNIYRQIETHMKMARRFGKKLEIYAQGKKVITHLNNRGIEITKGYDDFEEVPTAEQAKEIADDFTDQ</sequence>
<evidence type="ECO:0000313" key="9">
    <source>
        <dbReference type="EMBL" id="GAG36649.1"/>
    </source>
</evidence>
<evidence type="ECO:0000256" key="7">
    <source>
        <dbReference type="ARBA" id="ARBA00023196"/>
    </source>
</evidence>
<comment type="caution">
    <text evidence="9">The sequence shown here is derived from an EMBL/GenBank/DDBJ whole genome shotgun (WGS) entry which is preliminary data.</text>
</comment>
<proteinExistence type="inferred from homology"/>
<dbReference type="GO" id="GO:0046933">
    <property type="term" value="F:proton-transporting ATP synthase activity, rotational mechanism"/>
    <property type="evidence" value="ECO:0007669"/>
    <property type="project" value="InterPro"/>
</dbReference>
<keyword evidence="7" id="KW-0139">CF(1)</keyword>
<comment type="subcellular location">
    <subcellularLocation>
        <location evidence="1">Membrane</location>
        <topology evidence="1">Peripheral membrane protein</topology>
    </subcellularLocation>
</comment>
<dbReference type="Pfam" id="PF00231">
    <property type="entry name" value="ATP-synt"/>
    <property type="match status" value="1"/>
</dbReference>